<dbReference type="InterPro" id="IPR033645">
    <property type="entry name" value="VirB9/CagX/TrbG_C"/>
</dbReference>
<dbReference type="NCBIfam" id="TIGR02775">
    <property type="entry name" value="TrbG_Ti"/>
    <property type="match status" value="1"/>
</dbReference>
<evidence type="ECO:0000313" key="3">
    <source>
        <dbReference type="EMBL" id="ACF47345.1"/>
    </source>
</evidence>
<dbReference type="InterPro" id="IPR010258">
    <property type="entry name" value="Conjugal_tfr_TrbG/VirB9/CagX"/>
</dbReference>
<organism evidence="3 4">
    <name type="scientific">Prosthecochloris aestuarii (strain DSM 271 / SK 413)</name>
    <dbReference type="NCBI Taxonomy" id="290512"/>
    <lineage>
        <taxon>Bacteria</taxon>
        <taxon>Pseudomonadati</taxon>
        <taxon>Chlorobiota</taxon>
        <taxon>Chlorobiia</taxon>
        <taxon>Chlorobiales</taxon>
        <taxon>Chlorobiaceae</taxon>
        <taxon>Prosthecochloris</taxon>
    </lineage>
</organism>
<proteinExistence type="inferred from homology"/>
<keyword evidence="4" id="KW-1185">Reference proteome</keyword>
<dbReference type="Pfam" id="PF03524">
    <property type="entry name" value="CagX"/>
    <property type="match status" value="1"/>
</dbReference>
<protein>
    <submittedName>
        <fullName evidence="3">P-type conjugative transfer protein TrbG</fullName>
    </submittedName>
</protein>
<dbReference type="InterPro" id="IPR014142">
    <property type="entry name" value="TrbG_Ti"/>
</dbReference>
<dbReference type="AlphaFoldDB" id="B4S9L8"/>
<dbReference type="CDD" id="cd06911">
    <property type="entry name" value="VirB9_CagX_TrbG"/>
    <property type="match status" value="1"/>
</dbReference>
<keyword evidence="3" id="KW-0614">Plasmid</keyword>
<dbReference type="eggNOG" id="COG3504">
    <property type="taxonomic scope" value="Bacteria"/>
</dbReference>
<reference evidence="3" key="1">
    <citation type="submission" date="2008-06" db="EMBL/GenBank/DDBJ databases">
        <title>Complete sequence of plasmid of Prosthecochloris aestuarii DSM 271.</title>
        <authorList>
            <consortium name="US DOE Joint Genome Institute"/>
            <person name="Lucas S."/>
            <person name="Copeland A."/>
            <person name="Lapidus A."/>
            <person name="Glavina del Rio T."/>
            <person name="Dalin E."/>
            <person name="Tice H."/>
            <person name="Bruce D."/>
            <person name="Goodwin L."/>
            <person name="Pitluck S."/>
            <person name="Schmutz J."/>
            <person name="Larimer F."/>
            <person name="Land M."/>
            <person name="Hauser L."/>
            <person name="Kyrpides N."/>
            <person name="Anderson I."/>
            <person name="Liu Z."/>
            <person name="Li T."/>
            <person name="Zhao F."/>
            <person name="Overmann J."/>
            <person name="Bryant D.A."/>
            <person name="Richardson P."/>
        </authorList>
    </citation>
    <scope>NUCLEOTIDE SEQUENCE [LARGE SCALE GENOMIC DNA]</scope>
    <source>
        <strain evidence="3">DSM 271</strain>
        <plasmid evidence="3">pPAES01</plasmid>
    </source>
</reference>
<accession>B4S9L8</accession>
<evidence type="ECO:0000313" key="4">
    <source>
        <dbReference type="Proteomes" id="UP000002725"/>
    </source>
</evidence>
<sequence length="312" mass="35720">MRRRHLLTLLITASVLQLGGCTQSTTGTMLEASLEPEQPAPEVRITPTPLAQNRQQPLPKPDHPEQQNHRPWLVIEQANASSAQNPDSHGYFNAIMTYDYTEGYLYQVYTAPLRLTDIQLQPGEKIVGTPAAGDTVRWVVGVGRSIKDGKEQQHIYVKPTKPGLQTTLIVTTDRRTYHIELHSYRETYMASVAWSYPHDDLREQISQIRSTTDPQVDISKLNFDYTVRVKNGRQPAWLPVKVFDDGTKTFIQFSRDMLVREAPALFVLGEEGSAQLVNYRMKNNYYIVDRLFDRAELRLGENNQNIVRIVRR</sequence>
<evidence type="ECO:0000256" key="1">
    <source>
        <dbReference type="ARBA" id="ARBA00006135"/>
    </source>
</evidence>
<comment type="similarity">
    <text evidence="1">Belongs to the TrbG/VirB9 family.</text>
</comment>
<dbReference type="EMBL" id="CP001109">
    <property type="protein sequence ID" value="ACF47345.1"/>
    <property type="molecule type" value="Genomic_DNA"/>
</dbReference>
<name>B4S9L8_PROA2</name>
<geneLocation type="plasmid" evidence="3 4">
    <name>pPAES01</name>
</geneLocation>
<evidence type="ECO:0000256" key="2">
    <source>
        <dbReference type="ARBA" id="ARBA00022729"/>
    </source>
</evidence>
<gene>
    <name evidence="3" type="ordered locus">Paes_2354</name>
</gene>
<keyword evidence="2" id="KW-0732">Signal</keyword>
<dbReference type="KEGG" id="paa:Paes_2354"/>
<dbReference type="Gene3D" id="2.60.40.2500">
    <property type="match status" value="1"/>
</dbReference>
<dbReference type="HOGENOM" id="CLU_058585_1_0_10"/>
<dbReference type="InterPro" id="IPR038161">
    <property type="entry name" value="VirB9/CagX/TrbG_C_sf"/>
</dbReference>
<dbReference type="Proteomes" id="UP000002725">
    <property type="component" value="Plasmid pPAES01"/>
</dbReference>